<evidence type="ECO:0000256" key="3">
    <source>
        <dbReference type="ARBA" id="ARBA00023163"/>
    </source>
</evidence>
<dbReference type="SUPFAM" id="SSF64288">
    <property type="entry name" value="Chorismate lyase-like"/>
    <property type="match status" value="1"/>
</dbReference>
<dbReference type="Gene3D" id="1.10.10.10">
    <property type="entry name" value="Winged helix-like DNA-binding domain superfamily/Winged helix DNA-binding domain"/>
    <property type="match status" value="1"/>
</dbReference>
<dbReference type="SMART" id="SM00866">
    <property type="entry name" value="UTRA"/>
    <property type="match status" value="1"/>
</dbReference>
<dbReference type="Proteomes" id="UP000184386">
    <property type="component" value="Unassembled WGS sequence"/>
</dbReference>
<dbReference type="PRINTS" id="PR00035">
    <property type="entry name" value="HTHGNTR"/>
</dbReference>
<evidence type="ECO:0000313" key="5">
    <source>
        <dbReference type="EMBL" id="SHK99860.1"/>
    </source>
</evidence>
<dbReference type="Pfam" id="PF07702">
    <property type="entry name" value="UTRA"/>
    <property type="match status" value="1"/>
</dbReference>
<dbReference type="PANTHER" id="PTHR44846">
    <property type="entry name" value="MANNOSYL-D-GLYCERATE TRANSPORT/METABOLISM SYSTEM REPRESSOR MNGR-RELATED"/>
    <property type="match status" value="1"/>
</dbReference>
<organism evidence="5 6">
    <name type="scientific">Anaerocolumna jejuensis DSM 15929</name>
    <dbReference type="NCBI Taxonomy" id="1121322"/>
    <lineage>
        <taxon>Bacteria</taxon>
        <taxon>Bacillati</taxon>
        <taxon>Bacillota</taxon>
        <taxon>Clostridia</taxon>
        <taxon>Lachnospirales</taxon>
        <taxon>Lachnospiraceae</taxon>
        <taxon>Anaerocolumna</taxon>
    </lineage>
</organism>
<dbReference type="GO" id="GO:0003700">
    <property type="term" value="F:DNA-binding transcription factor activity"/>
    <property type="evidence" value="ECO:0007669"/>
    <property type="project" value="InterPro"/>
</dbReference>
<dbReference type="InterPro" id="IPR011663">
    <property type="entry name" value="UTRA"/>
</dbReference>
<keyword evidence="2" id="KW-0238">DNA-binding</keyword>
<dbReference type="InterPro" id="IPR036390">
    <property type="entry name" value="WH_DNA-bd_sf"/>
</dbReference>
<dbReference type="InterPro" id="IPR000524">
    <property type="entry name" value="Tscrpt_reg_HTH_GntR"/>
</dbReference>
<evidence type="ECO:0000313" key="6">
    <source>
        <dbReference type="Proteomes" id="UP000184386"/>
    </source>
</evidence>
<reference evidence="5 6" key="1">
    <citation type="submission" date="2016-11" db="EMBL/GenBank/DDBJ databases">
        <authorList>
            <person name="Jaros S."/>
            <person name="Januszkiewicz K."/>
            <person name="Wedrychowicz H."/>
        </authorList>
    </citation>
    <scope>NUCLEOTIDE SEQUENCE [LARGE SCALE GENOMIC DNA]</scope>
    <source>
        <strain evidence="5 6">DSM 15929</strain>
    </source>
</reference>
<dbReference type="CDD" id="cd07377">
    <property type="entry name" value="WHTH_GntR"/>
    <property type="match status" value="1"/>
</dbReference>
<protein>
    <submittedName>
        <fullName evidence="5">GntR family transcriptional regulator</fullName>
    </submittedName>
</protein>
<dbReference type="EMBL" id="FRAC01000021">
    <property type="protein sequence ID" value="SHK99860.1"/>
    <property type="molecule type" value="Genomic_DNA"/>
</dbReference>
<dbReference type="Pfam" id="PF00392">
    <property type="entry name" value="GntR"/>
    <property type="match status" value="1"/>
</dbReference>
<name>A0A1M6X1J1_9FIRM</name>
<keyword evidence="3" id="KW-0804">Transcription</keyword>
<evidence type="ECO:0000259" key="4">
    <source>
        <dbReference type="PROSITE" id="PS50949"/>
    </source>
</evidence>
<dbReference type="SMART" id="SM00345">
    <property type="entry name" value="HTH_GNTR"/>
    <property type="match status" value="1"/>
</dbReference>
<dbReference type="SUPFAM" id="SSF46785">
    <property type="entry name" value="Winged helix' DNA-binding domain"/>
    <property type="match status" value="1"/>
</dbReference>
<proteinExistence type="predicted"/>
<dbReference type="FunFam" id="1.10.10.10:FF:000079">
    <property type="entry name" value="GntR family transcriptional regulator"/>
    <property type="match status" value="1"/>
</dbReference>
<dbReference type="AlphaFoldDB" id="A0A1M6X1J1"/>
<keyword evidence="1" id="KW-0805">Transcription regulation</keyword>
<dbReference type="GO" id="GO:0003677">
    <property type="term" value="F:DNA binding"/>
    <property type="evidence" value="ECO:0007669"/>
    <property type="project" value="UniProtKB-KW"/>
</dbReference>
<dbReference type="Gene3D" id="3.40.1410.10">
    <property type="entry name" value="Chorismate lyase-like"/>
    <property type="match status" value="1"/>
</dbReference>
<dbReference type="PANTHER" id="PTHR44846:SF1">
    <property type="entry name" value="MANNOSYL-D-GLYCERATE TRANSPORT_METABOLISM SYSTEM REPRESSOR MNGR-RELATED"/>
    <property type="match status" value="1"/>
</dbReference>
<dbReference type="PROSITE" id="PS50949">
    <property type="entry name" value="HTH_GNTR"/>
    <property type="match status" value="1"/>
</dbReference>
<keyword evidence="6" id="KW-1185">Reference proteome</keyword>
<feature type="domain" description="HTH gntR-type" evidence="4">
    <location>
        <begin position="9"/>
        <end position="77"/>
    </location>
</feature>
<evidence type="ECO:0000256" key="1">
    <source>
        <dbReference type="ARBA" id="ARBA00023015"/>
    </source>
</evidence>
<dbReference type="RefSeq" id="WP_073278470.1">
    <property type="nucleotide sequence ID" value="NZ_FRAC01000021.1"/>
</dbReference>
<dbReference type="InterPro" id="IPR028978">
    <property type="entry name" value="Chorismate_lyase_/UTRA_dom_sf"/>
</dbReference>
<gene>
    <name evidence="5" type="ORF">SAMN02745136_03848</name>
</gene>
<dbReference type="OrthoDB" id="1648691at2"/>
<dbReference type="InterPro" id="IPR036388">
    <property type="entry name" value="WH-like_DNA-bd_sf"/>
</dbReference>
<dbReference type="InterPro" id="IPR050679">
    <property type="entry name" value="Bact_HTH_transcr_reg"/>
</dbReference>
<dbReference type="GO" id="GO:0045892">
    <property type="term" value="P:negative regulation of DNA-templated transcription"/>
    <property type="evidence" value="ECO:0007669"/>
    <property type="project" value="TreeGrafter"/>
</dbReference>
<evidence type="ECO:0000256" key="2">
    <source>
        <dbReference type="ARBA" id="ARBA00023125"/>
    </source>
</evidence>
<sequence length="244" mass="28145">MKLNPDNAIPLYLQLKEEIKNSIKTGELHYGEKIPTETEISEQYNVSRITVRRAIEELSREGFLTKKQGKGTFVQEHKIQRKIEHLLSFSEACEANGMNPTSMVTKKEIIHLTQEDAKAMNEEPGSSAIFLQRIRLADGSPVMCENNLFPYSRFSFLLNESLDGSLYRLLEEKHGIRVSISTNSYIDVVRANGDIAKKLQVSGGEPLFYLYCQMYDSRKELVHIGKQYIISERYRFYLEDYTKT</sequence>
<dbReference type="STRING" id="1121322.SAMN02745136_03848"/>
<accession>A0A1M6X1J1</accession>